<evidence type="ECO:0000256" key="3">
    <source>
        <dbReference type="ARBA" id="ARBA00022692"/>
    </source>
</evidence>
<keyword evidence="4 6" id="KW-1133">Transmembrane helix</keyword>
<feature type="transmembrane region" description="Helical" evidence="6">
    <location>
        <begin position="258"/>
        <end position="275"/>
    </location>
</feature>
<feature type="transmembrane region" description="Helical" evidence="6">
    <location>
        <begin position="356"/>
        <end position="378"/>
    </location>
</feature>
<proteinExistence type="predicted"/>
<evidence type="ECO:0000256" key="6">
    <source>
        <dbReference type="SAM" id="Phobius"/>
    </source>
</evidence>
<dbReference type="EMBL" id="CP059056">
    <property type="protein sequence ID" value="QLJ21193.1"/>
    <property type="molecule type" value="Genomic_DNA"/>
</dbReference>
<feature type="transmembrane region" description="Helical" evidence="6">
    <location>
        <begin position="111"/>
        <end position="130"/>
    </location>
</feature>
<feature type="transmembrane region" description="Helical" evidence="6">
    <location>
        <begin position="142"/>
        <end position="169"/>
    </location>
</feature>
<keyword evidence="3 6" id="KW-0812">Transmembrane</keyword>
<keyword evidence="5 6" id="KW-0472">Membrane</keyword>
<comment type="subcellular location">
    <subcellularLocation>
        <location evidence="1">Cell membrane</location>
        <topology evidence="1">Multi-pass membrane protein</topology>
    </subcellularLocation>
</comment>
<sequence length="422" mass="48844">MLVNRSIFAGLFVLILERFLQIITAIYANHLISNALPIEQFGIWQYAFTLTNILMSLTWMCGSESVVPQLSRLSLHKKLVYCNTIFFARLSISSLVALSSIILALTAKNEIVSYYLLFSSITILVREPLMVGFAKWQSEGKLYLSGIIQIFGCIIRIFTLYYLFIIIGFNLKFLSLPWVLEGIFVAIIMYCCSIRTLPKIKLLHFNELIILLKRSVFIWGGVIAYTLFIKIDRFLLKDNISSIDYSIYSAASQINENTISITLILIQVLAPILLYRNRNWNVFNRNLIILSVTMFIVFLLFSISLKPFTPFIFTFIFGNDYITSSYYYNILVFLLPFLAVDNLINAANLASKSYYYFTLKWCIIFLVFLVIYSTLKIFSITTPIFSIFISLYASLFLSILISTYWYLTITKKHLMEQERIND</sequence>
<protein>
    <recommendedName>
        <fullName evidence="8">Wzx</fullName>
    </recommendedName>
</protein>
<name>A0A7D5W5T6_PROMI</name>
<dbReference type="GO" id="GO:0005886">
    <property type="term" value="C:plasma membrane"/>
    <property type="evidence" value="ECO:0007669"/>
    <property type="project" value="UniProtKB-SubCell"/>
</dbReference>
<evidence type="ECO:0000256" key="2">
    <source>
        <dbReference type="ARBA" id="ARBA00022475"/>
    </source>
</evidence>
<dbReference type="PANTHER" id="PTHR30250">
    <property type="entry name" value="PST FAMILY PREDICTED COLANIC ACID TRANSPORTER"/>
    <property type="match status" value="1"/>
</dbReference>
<evidence type="ECO:0008006" key="8">
    <source>
        <dbReference type="Google" id="ProtNLM"/>
    </source>
</evidence>
<dbReference type="AlphaFoldDB" id="A0A7D5W5T6"/>
<feature type="transmembrane region" description="Helical" evidence="6">
    <location>
        <begin position="79"/>
        <end position="105"/>
    </location>
</feature>
<feature type="transmembrane region" description="Helical" evidence="6">
    <location>
        <begin position="384"/>
        <end position="407"/>
    </location>
</feature>
<keyword evidence="2" id="KW-1003">Cell membrane</keyword>
<evidence type="ECO:0000256" key="1">
    <source>
        <dbReference type="ARBA" id="ARBA00004651"/>
    </source>
</evidence>
<evidence type="ECO:0000256" key="4">
    <source>
        <dbReference type="ARBA" id="ARBA00022989"/>
    </source>
</evidence>
<feature type="transmembrane region" description="Helical" evidence="6">
    <location>
        <begin position="209"/>
        <end position="229"/>
    </location>
</feature>
<dbReference type="InterPro" id="IPR050833">
    <property type="entry name" value="Poly_Biosynth_Transport"/>
</dbReference>
<feature type="transmembrane region" description="Helical" evidence="6">
    <location>
        <begin position="325"/>
        <end position="344"/>
    </location>
</feature>
<evidence type="ECO:0000256" key="5">
    <source>
        <dbReference type="ARBA" id="ARBA00023136"/>
    </source>
</evidence>
<feature type="transmembrane region" description="Helical" evidence="6">
    <location>
        <begin position="175"/>
        <end position="197"/>
    </location>
</feature>
<dbReference type="PANTHER" id="PTHR30250:SF11">
    <property type="entry name" value="O-ANTIGEN TRANSPORTER-RELATED"/>
    <property type="match status" value="1"/>
</dbReference>
<feature type="transmembrane region" description="Helical" evidence="6">
    <location>
        <begin position="287"/>
        <end position="305"/>
    </location>
</feature>
<organism evidence="7">
    <name type="scientific">Proteus mirabilis</name>
    <dbReference type="NCBI Taxonomy" id="584"/>
    <lineage>
        <taxon>Bacteria</taxon>
        <taxon>Pseudomonadati</taxon>
        <taxon>Pseudomonadota</taxon>
        <taxon>Gammaproteobacteria</taxon>
        <taxon>Enterobacterales</taxon>
        <taxon>Morganellaceae</taxon>
        <taxon>Proteus</taxon>
    </lineage>
</organism>
<gene>
    <name evidence="7" type="ORF">HZ283_00285</name>
</gene>
<feature type="transmembrane region" description="Helical" evidence="6">
    <location>
        <begin position="44"/>
        <end position="67"/>
    </location>
</feature>
<accession>A0A7D5W5T6</accession>
<evidence type="ECO:0000313" key="7">
    <source>
        <dbReference type="EMBL" id="QLJ21193.1"/>
    </source>
</evidence>
<reference evidence="7" key="1">
    <citation type="submission" date="2020-07" db="EMBL/GenBank/DDBJ databases">
        <title>Hypervirulent multi-drug resistant Proteus mirabilis strain with mosaic plasmid.</title>
        <authorList>
            <person name="Shelenkov A."/>
            <person name="Mikhaylova Y.V."/>
            <person name="Yanushevich Y.G."/>
            <person name="Petrova L."/>
            <person name="Fomina V."/>
            <person name="Zamyatin M."/>
            <person name="Shagin D."/>
        </authorList>
    </citation>
    <scope>NUCLEOTIDE SEQUENCE</scope>
    <source>
        <strain evidence="7">CriePir89</strain>
    </source>
</reference>